<accession>A0AA40CNQ7</accession>
<name>A0AA40CNQ7_9PEZI</name>
<feature type="region of interest" description="Disordered" evidence="1">
    <location>
        <begin position="34"/>
        <end position="112"/>
    </location>
</feature>
<feature type="region of interest" description="Disordered" evidence="1">
    <location>
        <begin position="155"/>
        <end position="186"/>
    </location>
</feature>
<gene>
    <name evidence="2" type="ORF">B0T16DRAFT_145064</name>
</gene>
<proteinExistence type="predicted"/>
<keyword evidence="3" id="KW-1185">Reference proteome</keyword>
<dbReference type="EMBL" id="JAULSV010000004">
    <property type="protein sequence ID" value="KAK0645681.1"/>
    <property type="molecule type" value="Genomic_DNA"/>
</dbReference>
<protein>
    <submittedName>
        <fullName evidence="2">Uncharacterized protein</fullName>
    </submittedName>
</protein>
<evidence type="ECO:0000313" key="3">
    <source>
        <dbReference type="Proteomes" id="UP001174936"/>
    </source>
</evidence>
<feature type="compositionally biased region" description="Polar residues" evidence="1">
    <location>
        <begin position="78"/>
        <end position="92"/>
    </location>
</feature>
<evidence type="ECO:0000313" key="2">
    <source>
        <dbReference type="EMBL" id="KAK0645681.1"/>
    </source>
</evidence>
<sequence>MQSGFLGGRHIVFWPLRGDAGAIATDRVALMPDLARSSQKQSQIRSDRPSSAHQRRSLPLPAADTASMVGEVQVPDVQIQTKNSGRPATTSSGHRRGLGNPAERAPGRPPNYQFAGPFPIHCASRAVSPVACGLAWPRSPGWVHAPARLDRLLKGETEPHRPPDGLMVRRHRHPEGPLVSSKLGMR</sequence>
<reference evidence="2" key="1">
    <citation type="submission" date="2023-06" db="EMBL/GenBank/DDBJ databases">
        <title>Genome-scale phylogeny and comparative genomics of the fungal order Sordariales.</title>
        <authorList>
            <consortium name="Lawrence Berkeley National Laboratory"/>
            <person name="Hensen N."/>
            <person name="Bonometti L."/>
            <person name="Westerberg I."/>
            <person name="Brannstrom I.O."/>
            <person name="Guillou S."/>
            <person name="Cros-Aarteil S."/>
            <person name="Calhoun S."/>
            <person name="Haridas S."/>
            <person name="Kuo A."/>
            <person name="Mondo S."/>
            <person name="Pangilinan J."/>
            <person name="Riley R."/>
            <person name="Labutti K."/>
            <person name="Andreopoulos B."/>
            <person name="Lipzen A."/>
            <person name="Chen C."/>
            <person name="Yanf M."/>
            <person name="Daum C."/>
            <person name="Ng V."/>
            <person name="Clum A."/>
            <person name="Steindorff A."/>
            <person name="Ohm R."/>
            <person name="Martin F."/>
            <person name="Silar P."/>
            <person name="Natvig D."/>
            <person name="Lalanne C."/>
            <person name="Gautier V."/>
            <person name="Ament-Velasquez S.L."/>
            <person name="Kruys A."/>
            <person name="Hutchinson M.I."/>
            <person name="Powell A.J."/>
            <person name="Barry K."/>
            <person name="Miller A.N."/>
            <person name="Grigoriev I.V."/>
            <person name="Debuchy R."/>
            <person name="Gladieux P."/>
            <person name="Thoren M.H."/>
            <person name="Johannesson H."/>
        </authorList>
    </citation>
    <scope>NUCLEOTIDE SEQUENCE</scope>
    <source>
        <strain evidence="2">SMH2532-1</strain>
    </source>
</reference>
<comment type="caution">
    <text evidence="2">The sequence shown here is derived from an EMBL/GenBank/DDBJ whole genome shotgun (WGS) entry which is preliminary data.</text>
</comment>
<evidence type="ECO:0000256" key="1">
    <source>
        <dbReference type="SAM" id="MobiDB-lite"/>
    </source>
</evidence>
<dbReference type="Proteomes" id="UP001174936">
    <property type="component" value="Unassembled WGS sequence"/>
</dbReference>
<dbReference type="AlphaFoldDB" id="A0AA40CNQ7"/>
<organism evidence="2 3">
    <name type="scientific">Cercophora newfieldiana</name>
    <dbReference type="NCBI Taxonomy" id="92897"/>
    <lineage>
        <taxon>Eukaryota</taxon>
        <taxon>Fungi</taxon>
        <taxon>Dikarya</taxon>
        <taxon>Ascomycota</taxon>
        <taxon>Pezizomycotina</taxon>
        <taxon>Sordariomycetes</taxon>
        <taxon>Sordariomycetidae</taxon>
        <taxon>Sordariales</taxon>
        <taxon>Lasiosphaeriaceae</taxon>
        <taxon>Cercophora</taxon>
    </lineage>
</organism>